<dbReference type="Pfam" id="PF00809">
    <property type="entry name" value="Pterin_bind"/>
    <property type="match status" value="1"/>
</dbReference>
<dbReference type="GO" id="GO:0046872">
    <property type="term" value="F:metal ion binding"/>
    <property type="evidence" value="ECO:0007669"/>
    <property type="project" value="UniProtKB-KW"/>
</dbReference>
<comment type="similarity">
    <text evidence="1">Belongs to the vitamin-B12 dependent methionine synthase family.</text>
</comment>
<dbReference type="InterPro" id="IPR000489">
    <property type="entry name" value="Pterin-binding_dom"/>
</dbReference>
<keyword evidence="3" id="KW-0846">Cobalamin</keyword>
<dbReference type="AlphaFoldDB" id="A0A402CQ74"/>
<keyword evidence="6" id="KW-0170">Cobalt</keyword>
<keyword evidence="8" id="KW-1185">Reference proteome</keyword>
<dbReference type="OrthoDB" id="358252at2"/>
<dbReference type="InterPro" id="IPR050554">
    <property type="entry name" value="Met_Synthase/Corrinoid"/>
</dbReference>
<evidence type="ECO:0000256" key="3">
    <source>
        <dbReference type="ARBA" id="ARBA00022628"/>
    </source>
</evidence>
<dbReference type="Gene3D" id="3.20.20.20">
    <property type="entry name" value="Dihydropteroate synthase-like"/>
    <property type="match status" value="1"/>
</dbReference>
<evidence type="ECO:0000256" key="2">
    <source>
        <dbReference type="ARBA" id="ARBA00022603"/>
    </source>
</evidence>
<evidence type="ECO:0000313" key="8">
    <source>
        <dbReference type="Proteomes" id="UP000287394"/>
    </source>
</evidence>
<organism evidence="7 8">
    <name type="scientific">Capsulimonas corticalis</name>
    <dbReference type="NCBI Taxonomy" id="2219043"/>
    <lineage>
        <taxon>Bacteria</taxon>
        <taxon>Bacillati</taxon>
        <taxon>Armatimonadota</taxon>
        <taxon>Armatimonadia</taxon>
        <taxon>Capsulimonadales</taxon>
        <taxon>Capsulimonadaceae</taxon>
        <taxon>Capsulimonas</taxon>
    </lineage>
</organism>
<evidence type="ECO:0000313" key="7">
    <source>
        <dbReference type="EMBL" id="BDI32759.1"/>
    </source>
</evidence>
<dbReference type="RefSeq" id="WP_119319541.1">
    <property type="nucleotide sequence ID" value="NZ_AP025739.1"/>
</dbReference>
<dbReference type="PROSITE" id="PS50972">
    <property type="entry name" value="PTERIN_BINDING"/>
    <property type="match status" value="1"/>
</dbReference>
<dbReference type="InterPro" id="IPR011005">
    <property type="entry name" value="Dihydropteroate_synth-like_sf"/>
</dbReference>
<accession>A0A402CQ74</accession>
<proteinExistence type="inferred from homology"/>
<keyword evidence="4" id="KW-0808">Transferase</keyword>
<dbReference type="EMBL" id="AP025739">
    <property type="protein sequence ID" value="BDI32759.1"/>
    <property type="molecule type" value="Genomic_DNA"/>
</dbReference>
<dbReference type="PANTHER" id="PTHR45833:SF1">
    <property type="entry name" value="METHIONINE SYNTHASE"/>
    <property type="match status" value="1"/>
</dbReference>
<evidence type="ECO:0000256" key="1">
    <source>
        <dbReference type="ARBA" id="ARBA00010398"/>
    </source>
</evidence>
<dbReference type="GO" id="GO:0046653">
    <property type="term" value="P:tetrahydrofolate metabolic process"/>
    <property type="evidence" value="ECO:0007669"/>
    <property type="project" value="TreeGrafter"/>
</dbReference>
<dbReference type="KEGG" id="ccot:CCAX7_48100"/>
<name>A0A402CQ74_9BACT</name>
<dbReference type="GO" id="GO:0031419">
    <property type="term" value="F:cobalamin binding"/>
    <property type="evidence" value="ECO:0007669"/>
    <property type="project" value="UniProtKB-KW"/>
</dbReference>
<evidence type="ECO:0000256" key="6">
    <source>
        <dbReference type="ARBA" id="ARBA00023285"/>
    </source>
</evidence>
<sequence>MISLPELIVGQRINSSSKSVADALRSRDAAFLQTLARSQAASGARALDINVSAACARAEEPELLSWAANAVQEVSDLPLCLDSGDVCSLADAGRQCRVAPIVNSLSPDQIDDGALDRFDLRRPGQRFVVLCTRRDLAMDAASRLSWAEYAANRLFERGVSEEALIFDPLMFPLPSGAAIAEATFETMRGLRERWPNAGILCAAGNYSHGMRRRSAAERECIRLARSAGADVFLCDPAVFVSISH</sequence>
<dbReference type="GO" id="GO:0050667">
    <property type="term" value="P:homocysteine metabolic process"/>
    <property type="evidence" value="ECO:0007669"/>
    <property type="project" value="TreeGrafter"/>
</dbReference>
<keyword evidence="2 7" id="KW-0489">Methyltransferase</keyword>
<dbReference type="GO" id="GO:0008705">
    <property type="term" value="F:methionine synthase activity"/>
    <property type="evidence" value="ECO:0007669"/>
    <property type="project" value="TreeGrafter"/>
</dbReference>
<dbReference type="GO" id="GO:0005829">
    <property type="term" value="C:cytosol"/>
    <property type="evidence" value="ECO:0007669"/>
    <property type="project" value="TreeGrafter"/>
</dbReference>
<dbReference type="SUPFAM" id="SSF51717">
    <property type="entry name" value="Dihydropteroate synthetase-like"/>
    <property type="match status" value="1"/>
</dbReference>
<protein>
    <submittedName>
        <fullName evidence="7">Methyltetrahydrofolate--corrinoid methyltransferase</fullName>
    </submittedName>
</protein>
<gene>
    <name evidence="7" type="ORF">CCAX7_48100</name>
</gene>
<dbReference type="Proteomes" id="UP000287394">
    <property type="component" value="Chromosome"/>
</dbReference>
<dbReference type="PANTHER" id="PTHR45833">
    <property type="entry name" value="METHIONINE SYNTHASE"/>
    <property type="match status" value="1"/>
</dbReference>
<dbReference type="GO" id="GO:0032259">
    <property type="term" value="P:methylation"/>
    <property type="evidence" value="ECO:0007669"/>
    <property type="project" value="UniProtKB-KW"/>
</dbReference>
<reference evidence="7 8" key="1">
    <citation type="journal article" date="2019" name="Int. J. Syst. Evol. Microbiol.">
        <title>Capsulimonas corticalis gen. nov., sp. nov., an aerobic capsulated bacterium, of a novel bacterial order, Capsulimonadales ord. nov., of the class Armatimonadia of the phylum Armatimonadetes.</title>
        <authorList>
            <person name="Li J."/>
            <person name="Kudo C."/>
            <person name="Tonouchi A."/>
        </authorList>
    </citation>
    <scope>NUCLEOTIDE SEQUENCE [LARGE SCALE GENOMIC DNA]</scope>
    <source>
        <strain evidence="7 8">AX-7</strain>
    </source>
</reference>
<keyword evidence="5" id="KW-0479">Metal-binding</keyword>
<evidence type="ECO:0000256" key="5">
    <source>
        <dbReference type="ARBA" id="ARBA00022723"/>
    </source>
</evidence>
<evidence type="ECO:0000256" key="4">
    <source>
        <dbReference type="ARBA" id="ARBA00022679"/>
    </source>
</evidence>